<dbReference type="PANTHER" id="PTHR46230:SF7">
    <property type="entry name" value="BOLA-LIKE PROTEIN 1"/>
    <property type="match status" value="1"/>
</dbReference>
<name>A0A2I6SAV5_9RHOO</name>
<dbReference type="InterPro" id="IPR036065">
    <property type="entry name" value="BolA-like_sf"/>
</dbReference>
<evidence type="ECO:0000256" key="1">
    <source>
        <dbReference type="RuleBase" id="RU003860"/>
    </source>
</evidence>
<dbReference type="SUPFAM" id="SSF82657">
    <property type="entry name" value="BolA-like"/>
    <property type="match status" value="1"/>
</dbReference>
<dbReference type="InterPro" id="IPR002634">
    <property type="entry name" value="BolA"/>
</dbReference>
<dbReference type="KEGG" id="atw:C0099_07985"/>
<dbReference type="PANTHER" id="PTHR46230">
    <property type="match status" value="1"/>
</dbReference>
<organism evidence="2 3">
    <name type="scientific">Pseudazoarcus pumilus</name>
    <dbReference type="NCBI Taxonomy" id="2067960"/>
    <lineage>
        <taxon>Bacteria</taxon>
        <taxon>Pseudomonadati</taxon>
        <taxon>Pseudomonadota</taxon>
        <taxon>Betaproteobacteria</taxon>
        <taxon>Rhodocyclales</taxon>
        <taxon>Zoogloeaceae</taxon>
        <taxon>Pseudazoarcus</taxon>
    </lineage>
</organism>
<reference evidence="2 3" key="1">
    <citation type="submission" date="2018-01" db="EMBL/GenBank/DDBJ databases">
        <authorList>
            <person name="Fu G.-Y."/>
        </authorList>
    </citation>
    <scope>NUCLEOTIDE SEQUENCE [LARGE SCALE GENOMIC DNA]</scope>
    <source>
        <strain evidence="2 3">SY39</strain>
    </source>
</reference>
<dbReference type="AlphaFoldDB" id="A0A2I6SAV5"/>
<dbReference type="Proteomes" id="UP000242205">
    <property type="component" value="Chromosome"/>
</dbReference>
<dbReference type="GO" id="GO:0016226">
    <property type="term" value="P:iron-sulfur cluster assembly"/>
    <property type="evidence" value="ECO:0007669"/>
    <property type="project" value="TreeGrafter"/>
</dbReference>
<dbReference type="OrthoDB" id="5296536at2"/>
<sequence length="91" mass="9834">MRQRLAELNPVSVELRDDSALHAGHEGAKSGGGHYHLVIVSDCFQGLGTLARHRMIYAALGDMMRGPIHALAIRALTADEAESPSSQKESR</sequence>
<evidence type="ECO:0000313" key="2">
    <source>
        <dbReference type="EMBL" id="AUN96398.1"/>
    </source>
</evidence>
<protein>
    <submittedName>
        <fullName evidence="2">BolA family transcriptional regulator</fullName>
    </submittedName>
</protein>
<accession>A0A2I6SAV5</accession>
<dbReference type="EMBL" id="CP025682">
    <property type="protein sequence ID" value="AUN96398.1"/>
    <property type="molecule type" value="Genomic_DNA"/>
</dbReference>
<dbReference type="Gene3D" id="3.30.300.90">
    <property type="entry name" value="BolA-like"/>
    <property type="match status" value="1"/>
</dbReference>
<keyword evidence="3" id="KW-1185">Reference proteome</keyword>
<dbReference type="RefSeq" id="WP_102248436.1">
    <property type="nucleotide sequence ID" value="NZ_CP025682.1"/>
</dbReference>
<dbReference type="PIRSF" id="PIRSF003113">
    <property type="entry name" value="BolA"/>
    <property type="match status" value="1"/>
</dbReference>
<gene>
    <name evidence="2" type="ORF">C0099_07985</name>
</gene>
<evidence type="ECO:0000313" key="3">
    <source>
        <dbReference type="Proteomes" id="UP000242205"/>
    </source>
</evidence>
<comment type="similarity">
    <text evidence="1">Belongs to the BolA/IbaG family.</text>
</comment>
<proteinExistence type="inferred from homology"/>
<dbReference type="Pfam" id="PF01722">
    <property type="entry name" value="BolA"/>
    <property type="match status" value="1"/>
</dbReference>